<name>A0A9P0BAF0_BRAAE</name>
<feature type="domain" description="Peptidase S1" evidence="7">
    <location>
        <begin position="20"/>
        <end position="239"/>
    </location>
</feature>
<gene>
    <name evidence="8" type="ORF">MELIAE_LOCUS8326</name>
</gene>
<evidence type="ECO:0000313" key="8">
    <source>
        <dbReference type="EMBL" id="CAH0557656.1"/>
    </source>
</evidence>
<keyword evidence="9" id="KW-1185">Reference proteome</keyword>
<dbReference type="GO" id="GO:0004252">
    <property type="term" value="F:serine-type endopeptidase activity"/>
    <property type="evidence" value="ECO:0007669"/>
    <property type="project" value="InterPro"/>
</dbReference>
<keyword evidence="4" id="KW-1015">Disulfide bond</keyword>
<evidence type="ECO:0000256" key="5">
    <source>
        <dbReference type="SAM" id="Phobius"/>
    </source>
</evidence>
<dbReference type="Gene3D" id="2.40.10.10">
    <property type="entry name" value="Trypsin-like serine proteases"/>
    <property type="match status" value="1"/>
</dbReference>
<dbReference type="OrthoDB" id="6380398at2759"/>
<keyword evidence="5" id="KW-1133">Transmembrane helix</keyword>
<sequence>MSYNTSLIVLIVLYLFRLKYLDAQDEEKEIENVDVSNLKFPHEAVMFKRNKFVCGGAILRNKFVIFPAHCFPKTQLLSLYTVGVSKNTKSQFRKHDVAEIYIHESYDLDTSENDLAIVRLTEAMKFDAFTNLVILSEQVLVDAKCLTVGYGSAHISKDAARLLNKNVTVVEKENCMIIGSSKICVEAEKSFCDAEYGNYVLCNNTLAGIFTTHPDLICTKTHVYTNVFEYKDWILQRLNRADLSLNVSFSVLCSLLSIIIILNY</sequence>
<dbReference type="InterPro" id="IPR043504">
    <property type="entry name" value="Peptidase_S1_PA_chymotrypsin"/>
</dbReference>
<dbReference type="InterPro" id="IPR009003">
    <property type="entry name" value="Peptidase_S1_PA"/>
</dbReference>
<evidence type="ECO:0000259" key="7">
    <source>
        <dbReference type="PROSITE" id="PS50240"/>
    </source>
</evidence>
<accession>A0A9P0BAF0</accession>
<feature type="chain" id="PRO_5040276386" description="Peptidase S1 domain-containing protein" evidence="6">
    <location>
        <begin position="24"/>
        <end position="264"/>
    </location>
</feature>
<dbReference type="PANTHER" id="PTHR24276:SF98">
    <property type="entry name" value="FI18310P1-RELATED"/>
    <property type="match status" value="1"/>
</dbReference>
<evidence type="ECO:0000256" key="6">
    <source>
        <dbReference type="SAM" id="SignalP"/>
    </source>
</evidence>
<keyword evidence="3" id="KW-0720">Serine protease</keyword>
<dbReference type="InterPro" id="IPR001254">
    <property type="entry name" value="Trypsin_dom"/>
</dbReference>
<dbReference type="SUPFAM" id="SSF50494">
    <property type="entry name" value="Trypsin-like serine proteases"/>
    <property type="match status" value="1"/>
</dbReference>
<dbReference type="GO" id="GO:0006508">
    <property type="term" value="P:proteolysis"/>
    <property type="evidence" value="ECO:0007669"/>
    <property type="project" value="UniProtKB-KW"/>
</dbReference>
<dbReference type="Pfam" id="PF00089">
    <property type="entry name" value="Trypsin"/>
    <property type="match status" value="1"/>
</dbReference>
<evidence type="ECO:0000256" key="4">
    <source>
        <dbReference type="ARBA" id="ARBA00023157"/>
    </source>
</evidence>
<keyword evidence="5" id="KW-0472">Membrane</keyword>
<reference evidence="8" key="1">
    <citation type="submission" date="2021-12" db="EMBL/GenBank/DDBJ databases">
        <authorList>
            <person name="King R."/>
        </authorList>
    </citation>
    <scope>NUCLEOTIDE SEQUENCE</scope>
</reference>
<keyword evidence="5" id="KW-0812">Transmembrane</keyword>
<dbReference type="InterPro" id="IPR050430">
    <property type="entry name" value="Peptidase_S1"/>
</dbReference>
<evidence type="ECO:0000256" key="2">
    <source>
        <dbReference type="ARBA" id="ARBA00022801"/>
    </source>
</evidence>
<evidence type="ECO:0000256" key="1">
    <source>
        <dbReference type="ARBA" id="ARBA00022670"/>
    </source>
</evidence>
<feature type="signal peptide" evidence="6">
    <location>
        <begin position="1"/>
        <end position="23"/>
    </location>
</feature>
<evidence type="ECO:0000256" key="3">
    <source>
        <dbReference type="ARBA" id="ARBA00022825"/>
    </source>
</evidence>
<protein>
    <recommendedName>
        <fullName evidence="7">Peptidase S1 domain-containing protein</fullName>
    </recommendedName>
</protein>
<organism evidence="8 9">
    <name type="scientific">Brassicogethes aeneus</name>
    <name type="common">Rape pollen beetle</name>
    <name type="synonym">Meligethes aeneus</name>
    <dbReference type="NCBI Taxonomy" id="1431903"/>
    <lineage>
        <taxon>Eukaryota</taxon>
        <taxon>Metazoa</taxon>
        <taxon>Ecdysozoa</taxon>
        <taxon>Arthropoda</taxon>
        <taxon>Hexapoda</taxon>
        <taxon>Insecta</taxon>
        <taxon>Pterygota</taxon>
        <taxon>Neoptera</taxon>
        <taxon>Endopterygota</taxon>
        <taxon>Coleoptera</taxon>
        <taxon>Polyphaga</taxon>
        <taxon>Cucujiformia</taxon>
        <taxon>Nitidulidae</taxon>
        <taxon>Meligethinae</taxon>
        <taxon>Brassicogethes</taxon>
    </lineage>
</organism>
<dbReference type="AlphaFoldDB" id="A0A9P0BAF0"/>
<evidence type="ECO:0000313" key="9">
    <source>
        <dbReference type="Proteomes" id="UP001154078"/>
    </source>
</evidence>
<dbReference type="Proteomes" id="UP001154078">
    <property type="component" value="Chromosome 5"/>
</dbReference>
<dbReference type="SMART" id="SM00020">
    <property type="entry name" value="Tryp_SPc"/>
    <property type="match status" value="1"/>
</dbReference>
<proteinExistence type="predicted"/>
<dbReference type="PROSITE" id="PS50240">
    <property type="entry name" value="TRYPSIN_DOM"/>
    <property type="match status" value="1"/>
</dbReference>
<feature type="transmembrane region" description="Helical" evidence="5">
    <location>
        <begin position="243"/>
        <end position="262"/>
    </location>
</feature>
<keyword evidence="6" id="KW-0732">Signal</keyword>
<dbReference type="PANTHER" id="PTHR24276">
    <property type="entry name" value="POLYSERASE-RELATED"/>
    <property type="match status" value="1"/>
</dbReference>
<keyword evidence="2" id="KW-0378">Hydrolase</keyword>
<keyword evidence="1" id="KW-0645">Protease</keyword>
<dbReference type="EMBL" id="OV121136">
    <property type="protein sequence ID" value="CAH0557656.1"/>
    <property type="molecule type" value="Genomic_DNA"/>
</dbReference>